<gene>
    <name evidence="2" type="ORF">EST54_21635</name>
</gene>
<dbReference type="GeneID" id="95780519"/>
<keyword evidence="1" id="KW-0812">Transmembrane</keyword>
<evidence type="ECO:0000313" key="2">
    <source>
        <dbReference type="EMBL" id="RXS64615.1"/>
    </source>
</evidence>
<comment type="caution">
    <text evidence="2">The sequence shown here is derived from an EMBL/GenBank/DDBJ whole genome shotgun (WGS) entry which is preliminary data.</text>
</comment>
<proteinExistence type="predicted"/>
<keyword evidence="3" id="KW-1185">Reference proteome</keyword>
<feature type="transmembrane region" description="Helical" evidence="1">
    <location>
        <begin position="41"/>
        <end position="66"/>
    </location>
</feature>
<reference evidence="2 3" key="1">
    <citation type="submission" date="2019-01" db="EMBL/GenBank/DDBJ databases">
        <title>Draft genome sequences of the type strain Streptomyces sioyaensis DSM 40032 and its novel strain, TM32, a thermotolerant antibiotics-producing actinobacterium.</title>
        <authorList>
            <person name="Nakaew N."/>
            <person name="Lumyong S."/>
            <person name="Sloan W.T."/>
            <person name="Sungthong R."/>
        </authorList>
    </citation>
    <scope>NUCLEOTIDE SEQUENCE [LARGE SCALE GENOMIC DNA]</scope>
    <source>
        <strain evidence="2 3">DSM 40032</strain>
    </source>
</reference>
<protein>
    <submittedName>
        <fullName evidence="2">Uncharacterized protein</fullName>
    </submittedName>
</protein>
<sequence>MSQPVHAPGAPKALNPLWIISLFLTVSEASAGTAATQTQGWLQAVLVLFSVIFPVGVASAFFAILVQRPYVLYAPKDYSKNPSVRDFVNALNTSRNRSVENMEASIRSAMEEVIPKMLDAKISALNKDAIVTEAIESAREDFRQRFIEISYSQMDQDMEPAQIPVGEDTGVQEFLNEAWSFTPEWIPPYTYGDKWVLVDQEKGRSYRKMGAHWARRHGKGESDDRLLYSTGISAGDVLQAVPLN</sequence>
<evidence type="ECO:0000256" key="1">
    <source>
        <dbReference type="SAM" id="Phobius"/>
    </source>
</evidence>
<dbReference type="AlphaFoldDB" id="A0A4Q1QRE5"/>
<dbReference type="Proteomes" id="UP000289482">
    <property type="component" value="Unassembled WGS sequence"/>
</dbReference>
<keyword evidence="1" id="KW-1133">Transmembrane helix</keyword>
<evidence type="ECO:0000313" key="3">
    <source>
        <dbReference type="Proteomes" id="UP000289482"/>
    </source>
</evidence>
<dbReference type="RefSeq" id="WP_129249359.1">
    <property type="nucleotide sequence ID" value="NZ_JABZEL010000008.1"/>
</dbReference>
<organism evidence="2 3">
    <name type="scientific">Streptomyces sioyaensis</name>
    <dbReference type="NCBI Taxonomy" id="67364"/>
    <lineage>
        <taxon>Bacteria</taxon>
        <taxon>Bacillati</taxon>
        <taxon>Actinomycetota</taxon>
        <taxon>Actinomycetes</taxon>
        <taxon>Kitasatosporales</taxon>
        <taxon>Streptomycetaceae</taxon>
        <taxon>Streptomyces</taxon>
    </lineage>
</organism>
<dbReference type="EMBL" id="SDIF01000066">
    <property type="protein sequence ID" value="RXS64615.1"/>
    <property type="molecule type" value="Genomic_DNA"/>
</dbReference>
<name>A0A4Q1QRE5_9ACTN</name>
<keyword evidence="1" id="KW-0472">Membrane</keyword>
<accession>A0A4Q1QRE5</accession>